<keyword evidence="3" id="KW-0862">Zinc</keyword>
<dbReference type="GO" id="GO:0045944">
    <property type="term" value="P:positive regulation of transcription by RNA polymerase II"/>
    <property type="evidence" value="ECO:0007669"/>
    <property type="project" value="TreeGrafter"/>
</dbReference>
<evidence type="ECO:0000256" key="1">
    <source>
        <dbReference type="ARBA" id="ARBA00022723"/>
    </source>
</evidence>
<keyword evidence="7" id="KW-0675">Receptor</keyword>
<evidence type="ECO:0000256" key="4">
    <source>
        <dbReference type="ARBA" id="ARBA00023015"/>
    </source>
</evidence>
<feature type="domain" description="Nuclear receptor" evidence="9">
    <location>
        <begin position="13"/>
        <end position="89"/>
    </location>
</feature>
<reference evidence="10" key="1">
    <citation type="submission" date="2021-02" db="EMBL/GenBank/DDBJ databases">
        <authorList>
            <person name="Nowell W R."/>
        </authorList>
    </citation>
    <scope>NUCLEOTIDE SEQUENCE</scope>
    <source>
        <strain evidence="10">Ploen Becks lab</strain>
    </source>
</reference>
<dbReference type="PROSITE" id="PS00031">
    <property type="entry name" value="NUCLEAR_REC_DBD_1"/>
    <property type="match status" value="1"/>
</dbReference>
<evidence type="ECO:0000313" key="10">
    <source>
        <dbReference type="EMBL" id="CAF0986382.1"/>
    </source>
</evidence>
<sequence length="345" mass="39963">MSQVLNNLVDESNDFCQVCGDDNCNWIYGAMICEACKKFFIRSIKEEKRKYVCIANKKCSITKSTRANCQYCRYKKCLDVGLDLNKKGSHYEINDLVQNLKCVICEQKPSGIHFGVMSCEACKGFFRRSCLNNASKQYKCKFDGNGNCQLSTSRSCRFCRLKKCIEVGMSMDNCKLGRTANKVKQEIMKRKIETDEFELNEQLTSKSQNKKFKYSEYQNENTFNSSTSSTSSSSFSDSFNLFSTPQYSKSQIHSNQYPPHNYFIPYHYQNQSSLTTISNYLIRNSSNNNHRNVQNGIGSFAEENFNFTFYQKPSFIVNPYNCNYDFNSLYFKQNYQLPIANPNYS</sequence>
<keyword evidence="2" id="KW-0863">Zinc-finger</keyword>
<keyword evidence="6" id="KW-0804">Transcription</keyword>
<dbReference type="PANTHER" id="PTHR24082">
    <property type="entry name" value="NUCLEAR HORMONE RECEPTOR"/>
    <property type="match status" value="1"/>
</dbReference>
<evidence type="ECO:0000256" key="8">
    <source>
        <dbReference type="ARBA" id="ARBA00023242"/>
    </source>
</evidence>
<proteinExistence type="predicted"/>
<dbReference type="InterPro" id="IPR001628">
    <property type="entry name" value="Znf_hrmn_rcpt"/>
</dbReference>
<keyword evidence="5" id="KW-0238">DNA-binding</keyword>
<dbReference type="InterPro" id="IPR013088">
    <property type="entry name" value="Znf_NHR/GATA"/>
</dbReference>
<dbReference type="Pfam" id="PF00105">
    <property type="entry name" value="zf-C4"/>
    <property type="match status" value="2"/>
</dbReference>
<evidence type="ECO:0000256" key="3">
    <source>
        <dbReference type="ARBA" id="ARBA00022833"/>
    </source>
</evidence>
<dbReference type="SMART" id="SM00399">
    <property type="entry name" value="ZnF_C4"/>
    <property type="match status" value="2"/>
</dbReference>
<dbReference type="EMBL" id="CAJNOC010003524">
    <property type="protein sequence ID" value="CAF0986382.1"/>
    <property type="molecule type" value="Genomic_DNA"/>
</dbReference>
<dbReference type="GO" id="GO:0000978">
    <property type="term" value="F:RNA polymerase II cis-regulatory region sequence-specific DNA binding"/>
    <property type="evidence" value="ECO:0007669"/>
    <property type="project" value="TreeGrafter"/>
</dbReference>
<evidence type="ECO:0000256" key="2">
    <source>
        <dbReference type="ARBA" id="ARBA00022771"/>
    </source>
</evidence>
<dbReference type="InterPro" id="IPR050234">
    <property type="entry name" value="Nuclear_hormone_rcpt_NR1"/>
</dbReference>
<dbReference type="PROSITE" id="PS51030">
    <property type="entry name" value="NUCLEAR_REC_DBD_2"/>
    <property type="match status" value="2"/>
</dbReference>
<feature type="domain" description="Nuclear receptor" evidence="9">
    <location>
        <begin position="99"/>
        <end position="176"/>
    </location>
</feature>
<dbReference type="GO" id="GO:0009755">
    <property type="term" value="P:hormone-mediated signaling pathway"/>
    <property type="evidence" value="ECO:0007669"/>
    <property type="project" value="TreeGrafter"/>
</dbReference>
<evidence type="ECO:0000313" key="11">
    <source>
        <dbReference type="Proteomes" id="UP000663879"/>
    </source>
</evidence>
<keyword evidence="11" id="KW-1185">Reference proteome</keyword>
<protein>
    <recommendedName>
        <fullName evidence="9">Nuclear receptor domain-containing protein</fullName>
    </recommendedName>
</protein>
<dbReference type="OrthoDB" id="5850793at2759"/>
<evidence type="ECO:0000256" key="7">
    <source>
        <dbReference type="ARBA" id="ARBA00023170"/>
    </source>
</evidence>
<organism evidence="10 11">
    <name type="scientific">Brachionus calyciflorus</name>
    <dbReference type="NCBI Taxonomy" id="104777"/>
    <lineage>
        <taxon>Eukaryota</taxon>
        <taxon>Metazoa</taxon>
        <taxon>Spiralia</taxon>
        <taxon>Gnathifera</taxon>
        <taxon>Rotifera</taxon>
        <taxon>Eurotatoria</taxon>
        <taxon>Monogononta</taxon>
        <taxon>Pseudotrocha</taxon>
        <taxon>Ploima</taxon>
        <taxon>Brachionidae</taxon>
        <taxon>Brachionus</taxon>
    </lineage>
</organism>
<dbReference type="SUPFAM" id="SSF57716">
    <property type="entry name" value="Glucocorticoid receptor-like (DNA-binding domain)"/>
    <property type="match status" value="2"/>
</dbReference>
<evidence type="ECO:0000256" key="6">
    <source>
        <dbReference type="ARBA" id="ARBA00023163"/>
    </source>
</evidence>
<keyword evidence="1" id="KW-0479">Metal-binding</keyword>
<gene>
    <name evidence="10" type="ORF">OXX778_LOCUS15690</name>
</gene>
<dbReference type="AlphaFoldDB" id="A0A814FKW5"/>
<evidence type="ECO:0000256" key="5">
    <source>
        <dbReference type="ARBA" id="ARBA00023125"/>
    </source>
</evidence>
<dbReference type="PRINTS" id="PR00047">
    <property type="entry name" value="STROIDFINGER"/>
</dbReference>
<dbReference type="GO" id="GO:0030154">
    <property type="term" value="P:cell differentiation"/>
    <property type="evidence" value="ECO:0007669"/>
    <property type="project" value="TreeGrafter"/>
</dbReference>
<accession>A0A814FKW5</accession>
<dbReference type="GO" id="GO:0008270">
    <property type="term" value="F:zinc ion binding"/>
    <property type="evidence" value="ECO:0007669"/>
    <property type="project" value="UniProtKB-KW"/>
</dbReference>
<dbReference type="PANTHER" id="PTHR24082:SF507">
    <property type="entry name" value="BILE ACID RECEPTOR-RELATED"/>
    <property type="match status" value="1"/>
</dbReference>
<dbReference type="Gene3D" id="3.30.50.10">
    <property type="entry name" value="Erythroid Transcription Factor GATA-1, subunit A"/>
    <property type="match status" value="2"/>
</dbReference>
<dbReference type="GO" id="GO:0000122">
    <property type="term" value="P:negative regulation of transcription by RNA polymerase II"/>
    <property type="evidence" value="ECO:0007669"/>
    <property type="project" value="TreeGrafter"/>
</dbReference>
<dbReference type="Proteomes" id="UP000663879">
    <property type="component" value="Unassembled WGS sequence"/>
</dbReference>
<dbReference type="GO" id="GO:0004879">
    <property type="term" value="F:nuclear receptor activity"/>
    <property type="evidence" value="ECO:0007669"/>
    <property type="project" value="TreeGrafter"/>
</dbReference>
<comment type="caution">
    <text evidence="10">The sequence shown here is derived from an EMBL/GenBank/DDBJ whole genome shotgun (WGS) entry which is preliminary data.</text>
</comment>
<keyword evidence="4" id="KW-0805">Transcription regulation</keyword>
<keyword evidence="8" id="KW-0539">Nucleus</keyword>
<evidence type="ECO:0000259" key="9">
    <source>
        <dbReference type="PROSITE" id="PS51030"/>
    </source>
</evidence>
<name>A0A814FKW5_9BILA</name>